<dbReference type="EnsemblMetazoa" id="G22595.1">
    <property type="protein sequence ID" value="G22595.1:cds"/>
    <property type="gene ID" value="G22595"/>
</dbReference>
<dbReference type="PANTHER" id="PTHR46532">
    <property type="entry name" value="MALE FERTILITY FACTOR KL5"/>
    <property type="match status" value="1"/>
</dbReference>
<dbReference type="GO" id="GO:0005858">
    <property type="term" value="C:axonemal dynein complex"/>
    <property type="evidence" value="ECO:0007669"/>
    <property type="project" value="TreeGrafter"/>
</dbReference>
<dbReference type="GO" id="GO:0007018">
    <property type="term" value="P:microtubule-based movement"/>
    <property type="evidence" value="ECO:0007669"/>
    <property type="project" value="InterPro"/>
</dbReference>
<name>A0A8W8K9Q5_MAGGI</name>
<dbReference type="GO" id="GO:0051959">
    <property type="term" value="F:dynein light intermediate chain binding"/>
    <property type="evidence" value="ECO:0007669"/>
    <property type="project" value="InterPro"/>
</dbReference>
<reference evidence="2" key="1">
    <citation type="submission" date="2022-08" db="UniProtKB">
        <authorList>
            <consortium name="EnsemblMetazoa"/>
        </authorList>
    </citation>
    <scope>IDENTIFICATION</scope>
    <source>
        <strain evidence="2">05x7-T-G4-1.051#20</strain>
    </source>
</reference>
<dbReference type="AlphaFoldDB" id="A0A8W8K9Q5"/>
<dbReference type="InterPro" id="IPR026983">
    <property type="entry name" value="DHC"/>
</dbReference>
<evidence type="ECO:0000313" key="2">
    <source>
        <dbReference type="EnsemblMetazoa" id="G22595.1:cds"/>
    </source>
</evidence>
<accession>A0A8W8K9Q5</accession>
<dbReference type="PANTHER" id="PTHR46532:SF13">
    <property type="entry name" value="CYTOPLASMIC DYNEIN 1 HEAVY CHAIN 1"/>
    <property type="match status" value="1"/>
</dbReference>
<evidence type="ECO:0000313" key="3">
    <source>
        <dbReference type="Proteomes" id="UP000005408"/>
    </source>
</evidence>
<protein>
    <recommendedName>
        <fullName evidence="1">Dynein heavy chain tail domain-containing protein</fullName>
    </recommendedName>
</protein>
<keyword evidence="3" id="KW-1185">Reference proteome</keyword>
<dbReference type="Pfam" id="PF08385">
    <property type="entry name" value="DHC_N1"/>
    <property type="match status" value="1"/>
</dbReference>
<feature type="domain" description="Dynein heavy chain tail" evidence="1">
    <location>
        <begin position="290"/>
        <end position="802"/>
    </location>
</feature>
<organism evidence="2 3">
    <name type="scientific">Magallana gigas</name>
    <name type="common">Pacific oyster</name>
    <name type="synonym">Crassostrea gigas</name>
    <dbReference type="NCBI Taxonomy" id="29159"/>
    <lineage>
        <taxon>Eukaryota</taxon>
        <taxon>Metazoa</taxon>
        <taxon>Spiralia</taxon>
        <taxon>Lophotrochozoa</taxon>
        <taxon>Mollusca</taxon>
        <taxon>Bivalvia</taxon>
        <taxon>Autobranchia</taxon>
        <taxon>Pteriomorphia</taxon>
        <taxon>Ostreida</taxon>
        <taxon>Ostreoidea</taxon>
        <taxon>Ostreidae</taxon>
        <taxon>Magallana</taxon>
    </lineage>
</organism>
<evidence type="ECO:0000259" key="1">
    <source>
        <dbReference type="Pfam" id="PF08385"/>
    </source>
</evidence>
<dbReference type="InterPro" id="IPR013594">
    <property type="entry name" value="Dynein_heavy_tail"/>
</dbReference>
<sequence>MAATSTVKANRELQMQKLKEEREAKRAHLDERHFYILQTVADSLGLELTEVEDAILEGNQIEMMDQFLSPNSVSQLLFYYQEPEHVEPVHAGIYIPISNRRRESNILAVGFHIPQTAESRKKDQNILDHLRVGPPQAKVSKTSKPKVFVTNGRDTPLRGVALVFTKVAEADVTITETNIMKEVTFTRLDTSGNGKNGSGLLHAVETLLSSIFIPALKNLDKGWGALGTPSGEQVRQDFLNTLDSFVSVLVGAQESLEEKVTLKPCETYDLSKIQTPADYQAVANSSEALEGIENCMNVWLKQLEQVLAESEQMRKEADDIGPRAELDHWKKRMSRFNYLLDQIKGPDVKAVLGVLHASQSKLIKQWQEHDRRITDLANEARDNVKFLYTLEKFCDPLYNSDPVGMLEGIPGLINAIRMIHSISRYYNTSERMTSLFVKITNQMITACKSYISCQKTETVWTQNQADVVRKLNDCIKLNEEYQRCFHKTKEKLEKMPNERPFEFSEMYIFGKFDTFTRRLKKIIEMFETISMYSHLSESKIEGIEQSATRFNVIVTNMKKKPYDFLDQRKTEFELDFDEFKRMVAELHQNIQMFMDQKFEKIVSTTRALVLLQRFEKLNLPGLGIYDKYQRILSHYGKDIENVSKLYQKNKNDPPVARDLPPIAGKIAWARQLYRRIQEPMEVFKQQGKLLEMPEAKRIIKNFNKLAKVLLEFEMLYHRGWLRQIEAARSGLQASLLIKHPETAELFVNFDPQILTMVRETECMARLGLEIPPLAITMRAKQTEYKDNYSALQMLLQENKRVRK</sequence>
<dbReference type="GO" id="GO:0045505">
    <property type="term" value="F:dynein intermediate chain binding"/>
    <property type="evidence" value="ECO:0007669"/>
    <property type="project" value="InterPro"/>
</dbReference>
<dbReference type="Proteomes" id="UP000005408">
    <property type="component" value="Unassembled WGS sequence"/>
</dbReference>
<proteinExistence type="predicted"/>